<feature type="region of interest" description="Disordered" evidence="1">
    <location>
        <begin position="640"/>
        <end position="673"/>
    </location>
</feature>
<dbReference type="eggNOG" id="KOG2153">
    <property type="taxonomic scope" value="Eukaryota"/>
</dbReference>
<sequence>MLHARSRICVVASPAVSKLLRVNEAPLPDEPDESDLDVSEEDVQFVDEYSKRLGFLTSLSKEKMDKSLQKPKEKKVKEPPPKAPEADEAEEYEQVPRGKLNDKEREGPRAAPLPLKVGGQLVYPDAKEAAAPKPAPVPQVAGITIEEEEEEEEAGSPVVSDDELADDESADDADSVLVTDDDDYEGASDEAGEDIGAPDEADESDIEEPAAHRAPATRQPGLQNELQEYQRGEERREELKQQIALTATRLLQDPEQHARELTALVQLARDRDELVARLAMLSLAAVFKDILPGYRVRLPTEKELAVAVSKDVKKVRDHESAMLRAYQAYLKALLDACNAAERRPRQNGTAAPEPASAAPSLATPRVAVRCLAMLLTSLPHFNHASDVLQAVVPRMGHRDEAIAAECCGAVGRLLAADAAGDGSPARDAVQLVADLVKLRRRVVRVLLGLQLSSAVAADVTSGDQREYRSRKSRKKEKKARKGRGEDEVSAAFKEAALSADAEQRRRTQSETLEALFEIFFRALKHCTASGLATASHRGPSVSDARAAKKFPLLAPALAGLSRYAHLISVEYFSDLLAVMVQVAAAPGLPVRLRLHVLLTASDILKGQGDALNVDRHDLYQALYSTIAAAPLGDLEPLRQRPAESAAAPDQAASGGGARNGPSGGARIGPWDGSQSRALDAGRAAAFALRVAATAQFMDTGGALGLLAVLERMLRQNPRLRGMLDMEPGGPVPPLPRTSDPHNLMEAARTALGSQFWQLRALSQHHASSAVRQSAAAVAAMPADGGASGHHIGLFARPDGPPGVAAAHSRPAGSTAGSPALPDSEIKRLQARTGLLDSYYSKAMATGEDEKRQAECTKQAGQIVDAFNELLPVRAAEKRASAAAAAAHASSKKGPGKKHDRKGKKGAEAGNLGEKGPKGGKRTLPQSKHAGK</sequence>
<feature type="region of interest" description="Disordered" evidence="1">
    <location>
        <begin position="876"/>
        <end position="931"/>
    </location>
</feature>
<feature type="compositionally biased region" description="Basic residues" evidence="1">
    <location>
        <begin position="470"/>
        <end position="481"/>
    </location>
</feature>
<keyword evidence="4" id="KW-1185">Reference proteome</keyword>
<feature type="compositionally biased region" description="Basic and acidic residues" evidence="1">
    <location>
        <begin position="60"/>
        <end position="80"/>
    </location>
</feature>
<evidence type="ECO:0000256" key="1">
    <source>
        <dbReference type="SAM" id="MobiDB-lite"/>
    </source>
</evidence>
<feature type="domain" description="Nucleolar complex-associated protein 3 N-terminal" evidence="2">
    <location>
        <begin position="239"/>
        <end position="329"/>
    </location>
</feature>
<dbReference type="Proteomes" id="UP000007264">
    <property type="component" value="Unassembled WGS sequence"/>
</dbReference>
<dbReference type="AlphaFoldDB" id="I0YNI9"/>
<dbReference type="PANTHER" id="PTHR14428:SF5">
    <property type="entry name" value="NUCLEOLAR COMPLEX PROTEIN 3 HOMOLOG"/>
    <property type="match status" value="1"/>
</dbReference>
<reference evidence="3 4" key="1">
    <citation type="journal article" date="2012" name="Genome Biol.">
        <title>The genome of the polar eukaryotic microalga coccomyxa subellipsoidea reveals traits of cold adaptation.</title>
        <authorList>
            <person name="Blanc G."/>
            <person name="Agarkova I."/>
            <person name="Grimwood J."/>
            <person name="Kuo A."/>
            <person name="Brueggeman A."/>
            <person name="Dunigan D."/>
            <person name="Gurnon J."/>
            <person name="Ladunga I."/>
            <person name="Lindquist E."/>
            <person name="Lucas S."/>
            <person name="Pangilinan J."/>
            <person name="Proschold T."/>
            <person name="Salamov A."/>
            <person name="Schmutz J."/>
            <person name="Weeks D."/>
            <person name="Yamada T."/>
            <person name="Claverie J.M."/>
            <person name="Grigoriev I."/>
            <person name="Van Etten J."/>
            <person name="Lomsadze A."/>
            <person name="Borodovsky M."/>
        </authorList>
    </citation>
    <scope>NUCLEOTIDE SEQUENCE [LARGE SCALE GENOMIC DNA]</scope>
    <source>
        <strain evidence="3 4">C-169</strain>
    </source>
</reference>
<evidence type="ECO:0000313" key="4">
    <source>
        <dbReference type="Proteomes" id="UP000007264"/>
    </source>
</evidence>
<feature type="compositionally biased region" description="Basic residues" evidence="1">
    <location>
        <begin position="889"/>
        <end position="903"/>
    </location>
</feature>
<organism evidence="3 4">
    <name type="scientific">Coccomyxa subellipsoidea (strain C-169)</name>
    <name type="common">Green microalga</name>
    <dbReference type="NCBI Taxonomy" id="574566"/>
    <lineage>
        <taxon>Eukaryota</taxon>
        <taxon>Viridiplantae</taxon>
        <taxon>Chlorophyta</taxon>
        <taxon>core chlorophytes</taxon>
        <taxon>Trebouxiophyceae</taxon>
        <taxon>Trebouxiophyceae incertae sedis</taxon>
        <taxon>Coccomyxaceae</taxon>
        <taxon>Coccomyxa</taxon>
        <taxon>Coccomyxa subellipsoidea</taxon>
    </lineage>
</organism>
<feature type="region of interest" description="Disordered" evidence="1">
    <location>
        <begin position="462"/>
        <end position="486"/>
    </location>
</feature>
<gene>
    <name evidence="3" type="ORF">COCSUDRAFT_44354</name>
</gene>
<evidence type="ECO:0000313" key="3">
    <source>
        <dbReference type="EMBL" id="EIE19958.1"/>
    </source>
</evidence>
<feature type="compositionally biased region" description="Acidic residues" evidence="1">
    <location>
        <begin position="27"/>
        <end position="42"/>
    </location>
</feature>
<dbReference type="EMBL" id="AGSI01000017">
    <property type="protein sequence ID" value="EIE19958.1"/>
    <property type="molecule type" value="Genomic_DNA"/>
</dbReference>
<feature type="compositionally biased region" description="Basic and acidic residues" evidence="1">
    <location>
        <begin position="94"/>
        <end position="108"/>
    </location>
</feature>
<dbReference type="SUPFAM" id="SSF48371">
    <property type="entry name" value="ARM repeat"/>
    <property type="match status" value="1"/>
</dbReference>
<dbReference type="GO" id="GO:0005730">
    <property type="term" value="C:nucleolus"/>
    <property type="evidence" value="ECO:0007669"/>
    <property type="project" value="UniProtKB-SubCell"/>
</dbReference>
<dbReference type="InterPro" id="IPR016024">
    <property type="entry name" value="ARM-type_fold"/>
</dbReference>
<dbReference type="GO" id="GO:0006270">
    <property type="term" value="P:DNA replication initiation"/>
    <property type="evidence" value="ECO:0007669"/>
    <property type="project" value="TreeGrafter"/>
</dbReference>
<accession>I0YNI9</accession>
<dbReference type="STRING" id="574566.I0YNI9"/>
<dbReference type="InterPro" id="IPR011501">
    <property type="entry name" value="Noc3_N"/>
</dbReference>
<protein>
    <recommendedName>
        <fullName evidence="2">Nucleolar complex-associated protein 3 N-terminal domain-containing protein</fullName>
    </recommendedName>
</protein>
<proteinExistence type="predicted"/>
<dbReference type="GeneID" id="17037932"/>
<dbReference type="GO" id="GO:0003682">
    <property type="term" value="F:chromatin binding"/>
    <property type="evidence" value="ECO:0007669"/>
    <property type="project" value="TreeGrafter"/>
</dbReference>
<dbReference type="Pfam" id="PF07540">
    <property type="entry name" value="NOC3p"/>
    <property type="match status" value="1"/>
</dbReference>
<dbReference type="RefSeq" id="XP_005644502.1">
    <property type="nucleotide sequence ID" value="XM_005644445.1"/>
</dbReference>
<name>I0YNI9_COCSC</name>
<feature type="region of interest" description="Disordered" evidence="1">
    <location>
        <begin position="22"/>
        <end position="42"/>
    </location>
</feature>
<dbReference type="KEGG" id="csl:COCSUDRAFT_44354"/>
<comment type="caution">
    <text evidence="3">The sequence shown here is derived from an EMBL/GenBank/DDBJ whole genome shotgun (WGS) entry which is preliminary data.</text>
</comment>
<dbReference type="InterPro" id="IPR016903">
    <property type="entry name" value="Nucleolar_cplx-assoc_3"/>
</dbReference>
<feature type="compositionally biased region" description="Gly residues" evidence="1">
    <location>
        <begin position="653"/>
        <end position="666"/>
    </location>
</feature>
<feature type="compositionally biased region" description="Acidic residues" evidence="1">
    <location>
        <begin position="145"/>
        <end position="208"/>
    </location>
</feature>
<dbReference type="OrthoDB" id="10263597at2759"/>
<feature type="compositionally biased region" description="Low complexity" evidence="1">
    <location>
        <begin position="642"/>
        <end position="652"/>
    </location>
</feature>
<evidence type="ECO:0000259" key="2">
    <source>
        <dbReference type="Pfam" id="PF07540"/>
    </source>
</evidence>
<dbReference type="PANTHER" id="PTHR14428">
    <property type="entry name" value="NUCLEOLAR COMPLEX PROTEIN 3"/>
    <property type="match status" value="1"/>
</dbReference>
<feature type="region of interest" description="Disordered" evidence="1">
    <location>
        <begin position="60"/>
        <end position="223"/>
    </location>
</feature>
<feature type="region of interest" description="Disordered" evidence="1">
    <location>
        <begin position="789"/>
        <end position="824"/>
    </location>
</feature>